<evidence type="ECO:0000256" key="3">
    <source>
        <dbReference type="PROSITE-ProRule" id="PRU00464"/>
    </source>
</evidence>
<dbReference type="InterPro" id="IPR019808">
    <property type="entry name" value="Histidine_triad_CS"/>
</dbReference>
<dbReference type="Gene3D" id="3.30.428.10">
    <property type="entry name" value="HIT-like"/>
    <property type="match status" value="2"/>
</dbReference>
<reference evidence="6" key="1">
    <citation type="journal article" date="2017" name="Nat. Commun.">
        <title>The North American bullfrog draft genome provides insight into hormonal regulation of long noncoding RNA.</title>
        <authorList>
            <person name="Hammond S.A."/>
            <person name="Warren R.L."/>
            <person name="Vandervalk B.P."/>
            <person name="Kucuk E."/>
            <person name="Khan H."/>
            <person name="Gibb E.A."/>
            <person name="Pandoh P."/>
            <person name="Kirk H."/>
            <person name="Zhao Y."/>
            <person name="Jones M."/>
            <person name="Mungall A.J."/>
            <person name="Coope R."/>
            <person name="Pleasance S."/>
            <person name="Moore R.A."/>
            <person name="Holt R.A."/>
            <person name="Round J.M."/>
            <person name="Ohora S."/>
            <person name="Walle B.V."/>
            <person name="Veldhoen N."/>
            <person name="Helbing C.C."/>
            <person name="Birol I."/>
        </authorList>
    </citation>
    <scope>NUCLEOTIDE SEQUENCE [LARGE SCALE GENOMIC DNA]</scope>
</reference>
<feature type="domain" description="HIT" evidence="4">
    <location>
        <begin position="27"/>
        <end position="141"/>
    </location>
</feature>
<comment type="catalytic activity">
    <reaction evidence="1">
        <text>adenosine 5'-phosphoramidate + H2O = NH4(+) + AMP</text>
        <dbReference type="Rhea" id="RHEA:67916"/>
        <dbReference type="ChEBI" id="CHEBI:15377"/>
        <dbReference type="ChEBI" id="CHEBI:28938"/>
        <dbReference type="ChEBI" id="CHEBI:57890"/>
        <dbReference type="ChEBI" id="CHEBI:456215"/>
    </reaction>
</comment>
<dbReference type="PROSITE" id="PS51084">
    <property type="entry name" value="HIT_2"/>
    <property type="match status" value="1"/>
</dbReference>
<feature type="non-terminal residue" evidence="5">
    <location>
        <position position="1"/>
    </location>
</feature>
<evidence type="ECO:0000313" key="6">
    <source>
        <dbReference type="Proteomes" id="UP000228934"/>
    </source>
</evidence>
<dbReference type="PANTHER" id="PTHR23089">
    <property type="entry name" value="HISTIDINE TRIAD HIT PROTEIN"/>
    <property type="match status" value="1"/>
</dbReference>
<evidence type="ECO:0000313" key="5">
    <source>
        <dbReference type="EMBL" id="PIO26603.1"/>
    </source>
</evidence>
<dbReference type="PRINTS" id="PR00332">
    <property type="entry name" value="HISTRIAD"/>
</dbReference>
<dbReference type="PROSITE" id="PS00892">
    <property type="entry name" value="HIT_1"/>
    <property type="match status" value="1"/>
</dbReference>
<keyword evidence="6" id="KW-1185">Reference proteome</keyword>
<dbReference type="Proteomes" id="UP000228934">
    <property type="component" value="Unassembled WGS sequence"/>
</dbReference>
<evidence type="ECO:0000256" key="2">
    <source>
        <dbReference type="ARBA" id="ARBA00025764"/>
    </source>
</evidence>
<organism evidence="5 6">
    <name type="scientific">Aquarana catesbeiana</name>
    <name type="common">American bullfrog</name>
    <name type="synonym">Rana catesbeiana</name>
    <dbReference type="NCBI Taxonomy" id="8400"/>
    <lineage>
        <taxon>Eukaryota</taxon>
        <taxon>Metazoa</taxon>
        <taxon>Chordata</taxon>
        <taxon>Craniata</taxon>
        <taxon>Vertebrata</taxon>
        <taxon>Euteleostomi</taxon>
        <taxon>Amphibia</taxon>
        <taxon>Batrachia</taxon>
        <taxon>Anura</taxon>
        <taxon>Neobatrachia</taxon>
        <taxon>Ranoidea</taxon>
        <taxon>Ranidae</taxon>
        <taxon>Aquarana</taxon>
    </lineage>
</organism>
<dbReference type="SUPFAM" id="SSF54197">
    <property type="entry name" value="HIT-like"/>
    <property type="match status" value="2"/>
</dbReference>
<protein>
    <recommendedName>
        <fullName evidence="4">HIT domain-containing protein</fullName>
    </recommendedName>
</protein>
<sequence length="240" mass="26172">RPYCASHGVGSDEVQRAQKAQSNSVTIFSRIIDRSIPADIIYEDEQCLAFRDVSPQGPVHFLVIPRKPIARISEVTVGDTQLLGHLLVTASHLAQKEGLTQGYRIAQELTEDPLDRAVAAEPLRTLHTTQIEKTLERSSSQSNQYKSVSGKALMAGQFIDAPQQSILISSTVSRQYPHSNTTIKKWNSNPGGGATSKVNCPMLCAIQITLVINDGKQGAQSVYHLHVHVIGGRQMGWPPG</sequence>
<name>A0A2G9RHA0_AQUCT</name>
<comment type="similarity">
    <text evidence="2">Belongs to the HINT family.</text>
</comment>
<dbReference type="Pfam" id="PF01230">
    <property type="entry name" value="HIT"/>
    <property type="match status" value="2"/>
</dbReference>
<proteinExistence type="inferred from homology"/>
<evidence type="ECO:0000256" key="1">
    <source>
        <dbReference type="ARBA" id="ARBA00024472"/>
    </source>
</evidence>
<dbReference type="AlphaFoldDB" id="A0A2G9RHA0"/>
<accession>A0A2G9RHA0</accession>
<dbReference type="InterPro" id="IPR011146">
    <property type="entry name" value="HIT-like"/>
</dbReference>
<dbReference type="GO" id="GO:0003824">
    <property type="term" value="F:catalytic activity"/>
    <property type="evidence" value="ECO:0007669"/>
    <property type="project" value="InterPro"/>
</dbReference>
<evidence type="ECO:0000259" key="4">
    <source>
        <dbReference type="PROSITE" id="PS51084"/>
    </source>
</evidence>
<gene>
    <name evidence="5" type="ORF">AB205_0032550</name>
</gene>
<dbReference type="InterPro" id="IPR001310">
    <property type="entry name" value="Histidine_triad_HIT"/>
</dbReference>
<dbReference type="EMBL" id="KV941426">
    <property type="protein sequence ID" value="PIO26603.1"/>
    <property type="molecule type" value="Genomic_DNA"/>
</dbReference>
<dbReference type="InterPro" id="IPR036265">
    <property type="entry name" value="HIT-like_sf"/>
</dbReference>
<comment type="caution">
    <text evidence="3">Lacks conserved residue(s) required for the propagation of feature annotation.</text>
</comment>
<dbReference type="OrthoDB" id="672793at2759"/>